<organism evidence="3 4">
    <name type="scientific">Candidatus Faecivivens stercoripullorum</name>
    <dbReference type="NCBI Taxonomy" id="2840805"/>
    <lineage>
        <taxon>Bacteria</taxon>
        <taxon>Bacillati</taxon>
        <taxon>Bacillota</taxon>
        <taxon>Clostridia</taxon>
        <taxon>Eubacteriales</taxon>
        <taxon>Oscillospiraceae</taxon>
        <taxon>Oscillospiraceae incertae sedis</taxon>
        <taxon>Candidatus Faecivivens</taxon>
    </lineage>
</organism>
<dbReference type="GO" id="GO:0016787">
    <property type="term" value="F:hydrolase activity"/>
    <property type="evidence" value="ECO:0007669"/>
    <property type="project" value="UniProtKB-KW"/>
</dbReference>
<feature type="non-terminal residue" evidence="3">
    <location>
        <position position="1"/>
    </location>
</feature>
<proteinExistence type="predicted"/>
<gene>
    <name evidence="3" type="ORF">IAC43_03620</name>
</gene>
<dbReference type="InterPro" id="IPR020084">
    <property type="entry name" value="NUDIX_hydrolase_CS"/>
</dbReference>
<accession>A0A9D1H7X5</accession>
<dbReference type="AlphaFoldDB" id="A0A9D1H7X5"/>
<evidence type="ECO:0000313" key="4">
    <source>
        <dbReference type="Proteomes" id="UP000824160"/>
    </source>
</evidence>
<reference evidence="3" key="1">
    <citation type="submission" date="2020-10" db="EMBL/GenBank/DDBJ databases">
        <authorList>
            <person name="Gilroy R."/>
        </authorList>
    </citation>
    <scope>NUCLEOTIDE SEQUENCE</scope>
    <source>
        <strain evidence="3">ChiBcec7-5410</strain>
    </source>
</reference>
<dbReference type="Gene3D" id="3.90.79.10">
    <property type="entry name" value="Nucleoside Triphosphate Pyrophosphohydrolase"/>
    <property type="match status" value="1"/>
</dbReference>
<comment type="caution">
    <text evidence="3">The sequence shown here is derived from an EMBL/GenBank/DDBJ whole genome shotgun (WGS) entry which is preliminary data.</text>
</comment>
<dbReference type="InterPro" id="IPR015797">
    <property type="entry name" value="NUDIX_hydrolase-like_dom_sf"/>
</dbReference>
<dbReference type="PROSITE" id="PS51462">
    <property type="entry name" value="NUDIX"/>
    <property type="match status" value="1"/>
</dbReference>
<dbReference type="InterPro" id="IPR000086">
    <property type="entry name" value="NUDIX_hydrolase_dom"/>
</dbReference>
<dbReference type="Pfam" id="PF00293">
    <property type="entry name" value="NUDIX"/>
    <property type="match status" value="1"/>
</dbReference>
<sequence>ETTGGAKQAGEDSLKAVIREIREEVGINVSKNRPVFLGTRQRLERVFFDCWMFFKDFPVESVTLQQGETCDARWVNDDTFLEMMQKGQITRASTDFFPLMKGWRDLLFKNEDFESLSGE</sequence>
<protein>
    <submittedName>
        <fullName evidence="3">NUDIX domain-containing protein</fullName>
    </submittedName>
</protein>
<keyword evidence="1" id="KW-0378">Hydrolase</keyword>
<evidence type="ECO:0000256" key="1">
    <source>
        <dbReference type="ARBA" id="ARBA00022801"/>
    </source>
</evidence>
<evidence type="ECO:0000313" key="3">
    <source>
        <dbReference type="EMBL" id="HIT94249.1"/>
    </source>
</evidence>
<dbReference type="EMBL" id="DVLW01000096">
    <property type="protein sequence ID" value="HIT94249.1"/>
    <property type="molecule type" value="Genomic_DNA"/>
</dbReference>
<feature type="domain" description="Nudix hydrolase" evidence="2">
    <location>
        <begin position="1"/>
        <end position="97"/>
    </location>
</feature>
<name>A0A9D1H7X5_9FIRM</name>
<dbReference type="Proteomes" id="UP000824160">
    <property type="component" value="Unassembled WGS sequence"/>
</dbReference>
<dbReference type="SUPFAM" id="SSF55811">
    <property type="entry name" value="Nudix"/>
    <property type="match status" value="1"/>
</dbReference>
<evidence type="ECO:0000259" key="2">
    <source>
        <dbReference type="PROSITE" id="PS51462"/>
    </source>
</evidence>
<reference evidence="3" key="2">
    <citation type="journal article" date="2021" name="PeerJ">
        <title>Extensive microbial diversity within the chicken gut microbiome revealed by metagenomics and culture.</title>
        <authorList>
            <person name="Gilroy R."/>
            <person name="Ravi A."/>
            <person name="Getino M."/>
            <person name="Pursley I."/>
            <person name="Horton D.L."/>
            <person name="Alikhan N.F."/>
            <person name="Baker D."/>
            <person name="Gharbi K."/>
            <person name="Hall N."/>
            <person name="Watson M."/>
            <person name="Adriaenssens E.M."/>
            <person name="Foster-Nyarko E."/>
            <person name="Jarju S."/>
            <person name="Secka A."/>
            <person name="Antonio M."/>
            <person name="Oren A."/>
            <person name="Chaudhuri R.R."/>
            <person name="La Ragione R."/>
            <person name="Hildebrand F."/>
            <person name="Pallen M.J."/>
        </authorList>
    </citation>
    <scope>NUCLEOTIDE SEQUENCE</scope>
    <source>
        <strain evidence="3">ChiBcec7-5410</strain>
    </source>
</reference>
<dbReference type="PROSITE" id="PS00893">
    <property type="entry name" value="NUDIX_BOX"/>
    <property type="match status" value="1"/>
</dbReference>